<keyword evidence="1" id="KW-0812">Transmembrane</keyword>
<evidence type="ECO:0000313" key="2">
    <source>
        <dbReference type="EMBL" id="JAC16634.1"/>
    </source>
</evidence>
<dbReference type="EMBL" id="GBBI01002078">
    <property type="protein sequence ID" value="JAC16634.1"/>
    <property type="molecule type" value="mRNA"/>
</dbReference>
<dbReference type="AlphaFoldDB" id="A0A023F611"/>
<feature type="non-terminal residue" evidence="2">
    <location>
        <position position="67"/>
    </location>
</feature>
<accession>A0A023F611</accession>
<name>A0A023F611_TRIIF</name>
<keyword evidence="1" id="KW-0472">Membrane</keyword>
<organism evidence="2">
    <name type="scientific">Triatoma infestans</name>
    <name type="common">Assassin bug</name>
    <dbReference type="NCBI Taxonomy" id="30076"/>
    <lineage>
        <taxon>Eukaryota</taxon>
        <taxon>Metazoa</taxon>
        <taxon>Ecdysozoa</taxon>
        <taxon>Arthropoda</taxon>
        <taxon>Hexapoda</taxon>
        <taxon>Insecta</taxon>
        <taxon>Pterygota</taxon>
        <taxon>Neoptera</taxon>
        <taxon>Paraneoptera</taxon>
        <taxon>Hemiptera</taxon>
        <taxon>Heteroptera</taxon>
        <taxon>Panheteroptera</taxon>
        <taxon>Cimicomorpha</taxon>
        <taxon>Reduviidae</taxon>
        <taxon>Triatominae</taxon>
        <taxon>Triatoma</taxon>
    </lineage>
</organism>
<sequence length="67" mass="7803">MVHVLMFESFLLLSIGNFLAIFLLLFKLSLTLVYSHIWVTLTVSQKIANTQQKKAFKHQHVHHSEQP</sequence>
<reference evidence="2" key="1">
    <citation type="journal article" date="2014" name="PLoS Negl. Trop. Dis.">
        <title>An updated insight into the Sialotranscriptome of Triatoma infestans: developmental stage and geographic variations.</title>
        <authorList>
            <person name="Schwarz A."/>
            <person name="Medrano-Mercado N."/>
            <person name="Schaub G.A."/>
            <person name="Struchiner C.J."/>
            <person name="Bargues M.D."/>
            <person name="Levy M.Z."/>
            <person name="Ribeiro J.M."/>
        </authorList>
    </citation>
    <scope>NUCLEOTIDE SEQUENCE</scope>
    <source>
        <strain evidence="2">Chile</strain>
        <tissue evidence="2">Salivary glands</tissue>
    </source>
</reference>
<keyword evidence="1" id="KW-1133">Transmembrane helix</keyword>
<proteinExistence type="evidence at transcript level"/>
<protein>
    <submittedName>
        <fullName evidence="2">Putative secreted protein</fullName>
    </submittedName>
</protein>
<feature type="transmembrane region" description="Helical" evidence="1">
    <location>
        <begin position="6"/>
        <end position="26"/>
    </location>
</feature>
<evidence type="ECO:0000256" key="1">
    <source>
        <dbReference type="SAM" id="Phobius"/>
    </source>
</evidence>